<evidence type="ECO:0000313" key="6">
    <source>
        <dbReference type="EMBL" id="GES79561.1"/>
    </source>
</evidence>
<dbReference type="Pfam" id="PF24681">
    <property type="entry name" value="Kelch_KLHDC2_KLHL20_DRC7"/>
    <property type="match status" value="1"/>
</dbReference>
<name>A0A2Z6Q5C5_9GLOM</name>
<keyword evidence="2" id="KW-0677">Repeat</keyword>
<comment type="caution">
    <text evidence="5">The sequence shown here is derived from an EMBL/GenBank/DDBJ whole genome shotgun (WGS) entry which is preliminary data.</text>
</comment>
<reference evidence="5 7" key="1">
    <citation type="submission" date="2017-11" db="EMBL/GenBank/DDBJ databases">
        <title>The genome of Rhizophagus clarus HR1 reveals common genetic basis of auxotrophy among arbuscular mycorrhizal fungi.</title>
        <authorList>
            <person name="Kobayashi Y."/>
        </authorList>
    </citation>
    <scope>NUCLEOTIDE SEQUENCE [LARGE SCALE GENOMIC DNA]</scope>
    <source>
        <strain evidence="5 7">HR1</strain>
    </source>
</reference>
<gene>
    <name evidence="6" type="ORF">RCL2_000686100</name>
    <name evidence="5" type="ORF">RclHR1_01180004</name>
</gene>
<dbReference type="SUPFAM" id="SSF117281">
    <property type="entry name" value="Kelch motif"/>
    <property type="match status" value="1"/>
</dbReference>
<dbReference type="Proteomes" id="UP000615446">
    <property type="component" value="Unassembled WGS sequence"/>
</dbReference>
<dbReference type="InterPro" id="IPR011043">
    <property type="entry name" value="Gal_Oxase/kelch_b-propeller"/>
</dbReference>
<dbReference type="OrthoDB" id="432528at2759"/>
<sequence>MLFLCLIVICLYLNEFTLAFTPNNTVWGLSAVFVNSRIYITGGLYPQNPFSFDGAIHSNEFYYLDVEKPFGVGAGDTLPWVNLSSQILPTHAWSAFCGFDDSLILYIGEYDVATANVANSVYTYGISSQQWSNPTTTNPPQFNFHSQSQTVCDVKTGKMYRFGGLTFLPSGQLKINYNMDIFDTSTLVWKTGNPINAPKGRFDHTGTLLPNGYIVYIGGNLPNNEGLADMSELPLYNTNDDTWTSMNVPGYSPTHRAYHSAVLTQDGRIIVYGGYTGNDAVIDAADDLVILDTSQPIYTWSRANVSTNSNPPPPRFYHTATLVGDYMIVVFGRNDISLPPPTSNEVFILDTSDKSNYKWVSEFGPNPEPLTPSTAPDSSNDLNKNLST</sequence>
<feature type="region of interest" description="Disordered" evidence="3">
    <location>
        <begin position="363"/>
        <end position="388"/>
    </location>
</feature>
<evidence type="ECO:0000256" key="2">
    <source>
        <dbReference type="ARBA" id="ARBA00022737"/>
    </source>
</evidence>
<evidence type="ECO:0000256" key="4">
    <source>
        <dbReference type="SAM" id="SignalP"/>
    </source>
</evidence>
<evidence type="ECO:0000313" key="5">
    <source>
        <dbReference type="EMBL" id="GBB85227.1"/>
    </source>
</evidence>
<keyword evidence="7" id="KW-1185">Reference proteome</keyword>
<dbReference type="PANTHER" id="PTHR46093:SF18">
    <property type="entry name" value="FIBRONECTIN TYPE-III DOMAIN-CONTAINING PROTEIN"/>
    <property type="match status" value="1"/>
</dbReference>
<dbReference type="EMBL" id="BLAL01000044">
    <property type="protein sequence ID" value="GES79561.1"/>
    <property type="molecule type" value="Genomic_DNA"/>
</dbReference>
<evidence type="ECO:0000256" key="3">
    <source>
        <dbReference type="SAM" id="MobiDB-lite"/>
    </source>
</evidence>
<organism evidence="5 7">
    <name type="scientific">Rhizophagus clarus</name>
    <dbReference type="NCBI Taxonomy" id="94130"/>
    <lineage>
        <taxon>Eukaryota</taxon>
        <taxon>Fungi</taxon>
        <taxon>Fungi incertae sedis</taxon>
        <taxon>Mucoromycota</taxon>
        <taxon>Glomeromycotina</taxon>
        <taxon>Glomeromycetes</taxon>
        <taxon>Glomerales</taxon>
        <taxon>Glomeraceae</taxon>
        <taxon>Rhizophagus</taxon>
    </lineage>
</organism>
<protein>
    <recommendedName>
        <fullName evidence="8">Galactose oxidase</fullName>
    </recommendedName>
</protein>
<feature type="signal peptide" evidence="4">
    <location>
        <begin position="1"/>
        <end position="19"/>
    </location>
</feature>
<keyword evidence="4" id="KW-0732">Signal</keyword>
<dbReference type="AlphaFoldDB" id="A0A2Z6Q5C5"/>
<dbReference type="Gene3D" id="2.120.10.80">
    <property type="entry name" value="Kelch-type beta propeller"/>
    <property type="match status" value="3"/>
</dbReference>
<dbReference type="InterPro" id="IPR015915">
    <property type="entry name" value="Kelch-typ_b-propeller"/>
</dbReference>
<feature type="chain" id="PRO_5036327543" description="Galactose oxidase" evidence="4">
    <location>
        <begin position="20"/>
        <end position="388"/>
    </location>
</feature>
<dbReference type="SUPFAM" id="SSF50965">
    <property type="entry name" value="Galactose oxidase, central domain"/>
    <property type="match status" value="1"/>
</dbReference>
<evidence type="ECO:0000313" key="7">
    <source>
        <dbReference type="Proteomes" id="UP000247702"/>
    </source>
</evidence>
<accession>A0A2Z6Q5C5</accession>
<reference evidence="6" key="2">
    <citation type="submission" date="2019-10" db="EMBL/GenBank/DDBJ databases">
        <title>Conservation and host-specific expression of non-tandemly repeated heterogenous ribosome RNA gene in arbuscular mycorrhizal fungi.</title>
        <authorList>
            <person name="Maeda T."/>
            <person name="Kobayashi Y."/>
            <person name="Nakagawa T."/>
            <person name="Ezawa T."/>
            <person name="Yamaguchi K."/>
            <person name="Bino T."/>
            <person name="Nishimoto Y."/>
            <person name="Shigenobu S."/>
            <person name="Kawaguchi M."/>
        </authorList>
    </citation>
    <scope>NUCLEOTIDE SEQUENCE</scope>
    <source>
        <strain evidence="6">HR1</strain>
    </source>
</reference>
<proteinExistence type="predicted"/>
<feature type="compositionally biased region" description="Polar residues" evidence="3">
    <location>
        <begin position="371"/>
        <end position="388"/>
    </location>
</feature>
<evidence type="ECO:0000256" key="1">
    <source>
        <dbReference type="ARBA" id="ARBA00022441"/>
    </source>
</evidence>
<dbReference type="Proteomes" id="UP000247702">
    <property type="component" value="Unassembled WGS sequence"/>
</dbReference>
<dbReference type="EMBL" id="BEXD01000202">
    <property type="protein sequence ID" value="GBB85227.1"/>
    <property type="molecule type" value="Genomic_DNA"/>
</dbReference>
<keyword evidence="1" id="KW-0880">Kelch repeat</keyword>
<dbReference type="PANTHER" id="PTHR46093">
    <property type="entry name" value="ACYL-COA-BINDING DOMAIN-CONTAINING PROTEIN 5"/>
    <property type="match status" value="1"/>
</dbReference>
<evidence type="ECO:0008006" key="8">
    <source>
        <dbReference type="Google" id="ProtNLM"/>
    </source>
</evidence>